<dbReference type="STRING" id="1348624.GCA_001591545_02264"/>
<dbReference type="Proteomes" id="UP000249134">
    <property type="component" value="Chromosome 1"/>
</dbReference>
<feature type="transmembrane region" description="Helical" evidence="1">
    <location>
        <begin position="77"/>
        <end position="99"/>
    </location>
</feature>
<proteinExistence type="predicted"/>
<name>A0A2X4WGJ1_LEDLE</name>
<gene>
    <name evidence="2" type="ORF">NCTC4824_03518</name>
</gene>
<protein>
    <submittedName>
        <fullName evidence="2">Predicted integral membrane protein</fullName>
    </submittedName>
</protein>
<evidence type="ECO:0000313" key="2">
    <source>
        <dbReference type="EMBL" id="SQI61949.1"/>
    </source>
</evidence>
<dbReference type="InterPro" id="IPR018729">
    <property type="entry name" value="DUF2269_transmembrane"/>
</dbReference>
<dbReference type="Pfam" id="PF10027">
    <property type="entry name" value="DUF2269"/>
    <property type="match status" value="1"/>
</dbReference>
<organism evidence="2 3">
    <name type="scientific">Lederbergia lenta</name>
    <name type="common">Bacillus lentus</name>
    <dbReference type="NCBI Taxonomy" id="1467"/>
    <lineage>
        <taxon>Bacteria</taxon>
        <taxon>Bacillati</taxon>
        <taxon>Bacillota</taxon>
        <taxon>Bacilli</taxon>
        <taxon>Bacillales</taxon>
        <taxon>Bacillaceae</taxon>
        <taxon>Lederbergia</taxon>
    </lineage>
</organism>
<dbReference type="AlphaFoldDB" id="A0A2X4WGJ1"/>
<accession>A0A2X4WGJ1</accession>
<evidence type="ECO:0000313" key="3">
    <source>
        <dbReference type="Proteomes" id="UP000249134"/>
    </source>
</evidence>
<dbReference type="RefSeq" id="WP_082788701.1">
    <property type="nucleotide sequence ID" value="NZ_CBCSGM010000003.1"/>
</dbReference>
<feature type="transmembrane region" description="Helical" evidence="1">
    <location>
        <begin position="51"/>
        <end position="71"/>
    </location>
</feature>
<keyword evidence="1" id="KW-0472">Membrane</keyword>
<dbReference type="KEGG" id="blen:NCTC4824_03518"/>
<keyword evidence="3" id="KW-1185">Reference proteome</keyword>
<sequence>MATFYKILVFIHIISAILGMGPGFILSMIAKSAKTMTELRNAYVIKRRLHMMVMIGGLLLIGTGLLMGMINPSLFRTGWYVVSLTLFLIGLAMGPILLAPLSKPIKAILASHKGDDIPAEYVRLSKKLDVCENIANTIFFIIIVLMILKPF</sequence>
<evidence type="ECO:0000256" key="1">
    <source>
        <dbReference type="SAM" id="Phobius"/>
    </source>
</evidence>
<feature type="transmembrane region" description="Helical" evidence="1">
    <location>
        <begin position="6"/>
        <end position="30"/>
    </location>
</feature>
<keyword evidence="1" id="KW-1133">Transmembrane helix</keyword>
<dbReference type="EMBL" id="LS483476">
    <property type="protein sequence ID" value="SQI61949.1"/>
    <property type="molecule type" value="Genomic_DNA"/>
</dbReference>
<keyword evidence="1" id="KW-0812">Transmembrane</keyword>
<feature type="transmembrane region" description="Helical" evidence="1">
    <location>
        <begin position="130"/>
        <end position="148"/>
    </location>
</feature>
<reference evidence="2 3" key="1">
    <citation type="submission" date="2018-06" db="EMBL/GenBank/DDBJ databases">
        <authorList>
            <consortium name="Pathogen Informatics"/>
            <person name="Doyle S."/>
        </authorList>
    </citation>
    <scope>NUCLEOTIDE SEQUENCE [LARGE SCALE GENOMIC DNA]</scope>
    <source>
        <strain evidence="2 3">NCTC4824</strain>
    </source>
</reference>